<feature type="transmembrane region" description="Helical" evidence="1">
    <location>
        <begin position="511"/>
        <end position="530"/>
    </location>
</feature>
<protein>
    <recommendedName>
        <fullName evidence="4">WW domain-containing protein</fullName>
    </recommendedName>
</protein>
<dbReference type="Proteomes" id="UP000053477">
    <property type="component" value="Unassembled WGS sequence"/>
</dbReference>
<dbReference type="STRING" id="27342.A0A0H2RV60"/>
<dbReference type="EMBL" id="KQ085961">
    <property type="protein sequence ID" value="KLO13358.1"/>
    <property type="molecule type" value="Genomic_DNA"/>
</dbReference>
<dbReference type="OrthoDB" id="2674421at2759"/>
<gene>
    <name evidence="2" type="ORF">SCHPADRAFT_370831</name>
</gene>
<keyword evidence="3" id="KW-1185">Reference proteome</keyword>
<reference evidence="2 3" key="1">
    <citation type="submission" date="2015-04" db="EMBL/GenBank/DDBJ databases">
        <title>Complete genome sequence of Schizopora paradoxa KUC8140, a cosmopolitan wood degrader in East Asia.</title>
        <authorList>
            <consortium name="DOE Joint Genome Institute"/>
            <person name="Min B."/>
            <person name="Park H."/>
            <person name="Jang Y."/>
            <person name="Kim J.-J."/>
            <person name="Kim K.H."/>
            <person name="Pangilinan J."/>
            <person name="Lipzen A."/>
            <person name="Riley R."/>
            <person name="Grigoriev I.V."/>
            <person name="Spatafora J.W."/>
            <person name="Choi I.-G."/>
        </authorList>
    </citation>
    <scope>NUCLEOTIDE SEQUENCE [LARGE SCALE GENOMIC DNA]</scope>
    <source>
        <strain evidence="2 3">KUC8140</strain>
    </source>
</reference>
<feature type="transmembrane region" description="Helical" evidence="1">
    <location>
        <begin position="542"/>
        <end position="560"/>
    </location>
</feature>
<evidence type="ECO:0000256" key="1">
    <source>
        <dbReference type="SAM" id="Phobius"/>
    </source>
</evidence>
<dbReference type="InParanoid" id="A0A0H2RV60"/>
<organism evidence="2 3">
    <name type="scientific">Schizopora paradoxa</name>
    <dbReference type="NCBI Taxonomy" id="27342"/>
    <lineage>
        <taxon>Eukaryota</taxon>
        <taxon>Fungi</taxon>
        <taxon>Dikarya</taxon>
        <taxon>Basidiomycota</taxon>
        <taxon>Agaricomycotina</taxon>
        <taxon>Agaricomycetes</taxon>
        <taxon>Hymenochaetales</taxon>
        <taxon>Schizoporaceae</taxon>
        <taxon>Schizopora</taxon>
    </lineage>
</organism>
<proteinExistence type="predicted"/>
<accession>A0A0H2RV60</accession>
<feature type="transmembrane region" description="Helical" evidence="1">
    <location>
        <begin position="421"/>
        <end position="441"/>
    </location>
</feature>
<feature type="transmembrane region" description="Helical" evidence="1">
    <location>
        <begin position="453"/>
        <end position="473"/>
    </location>
</feature>
<keyword evidence="1" id="KW-0472">Membrane</keyword>
<evidence type="ECO:0008006" key="4">
    <source>
        <dbReference type="Google" id="ProtNLM"/>
    </source>
</evidence>
<evidence type="ECO:0000313" key="2">
    <source>
        <dbReference type="EMBL" id="KLO13358.1"/>
    </source>
</evidence>
<keyword evidence="1" id="KW-0812">Transmembrane</keyword>
<dbReference type="AlphaFoldDB" id="A0A0H2RV60"/>
<keyword evidence="1" id="KW-1133">Transmembrane helix</keyword>
<sequence length="640" mass="72768">MSRRSLSKQIRRDLFQDRSSLLISQFRRLPHLRICPTADIAYSSLLRRRKRNDRLSLPPLPAMAPEQENYALAIPNAAREVAVPMYFKQLQPECTVPSQRLRVKNAQIPASSKKWSLKPLKTFSSRIIIPGEWEHKTHPNGRPYYLNRSSSRRFRFLTDANLQDSHVAGNVERFVDTIEGLAADVSERRLVGDTTEVVLELEDFSWKYYIVDHERRELVWLQKHDLTWMSEKVGGVLSEAHMQLCMEEQYWIHIERYPHQHVLPERIIDEITSMVTFSGVDSLTSGNSTFPFKSDDLEKLLLLLKTLQRSSRSDRADDASRCFTTAAIARLMATFCHHRFIHFHGQHEAGSTSRAECARQEQRLADARHRTWLIRVFSPLFFRAPDTYLRGMLDGVWVDGAVQRDAWMSFITGVQRDWEGLVLYATLLLNVNVALLVTPALALKDASGRTAQAVSQVSLATSLGSVVIGLLLARQHRNKDDSAQRAAKYLNKRTHPYLGLESLSILYSLPYALLMWGVTSLLVAIASTAFKVSGLAQSLTNATAWGCVMVLIVWTIFTSLERSSKTPGGATAAQSPRCGIVNSDEQTKEKFDDALHNFEIAEKARTKKRRLSATAAGLVRRSRDSLHLRRRRAHRTRIVE</sequence>
<name>A0A0H2RV60_9AGAM</name>
<evidence type="ECO:0000313" key="3">
    <source>
        <dbReference type="Proteomes" id="UP000053477"/>
    </source>
</evidence>